<sequence>MGTVRRRSLLIAAPPATATRKPTKSRRGSMEVSAIPFTLSPEQEYDLGRCTTPSGYSVLGAFKRGSLRIANGAASPAPSSCAGSPEASARIDYIDSTFAAPEAGSNRPPSRVKPIVIVPYPAHEVRMVPPSPTDWDEEKIPGSPFSFMRCPSIYNDEDTLDLPVERTEVADFAPEGSKLPTDGPMDSHENLVSVTSGTICAESKQDRVFAKQSSNQHPSEPTCIKADSPKTTSPTPNTQIDEYHSTLYGEALKDNDRRLRRPSMTKIGGEGTDSGYSSSGSVNSWKSVLGDQSTKLNPIARKLGNPRPATKANSMPLLGVAGMVGEVDKKSRTRNMVAAIRRRYSQGDLKASARSMEFTKPPPVPAAPVLEHKKTLTKFRPELKHRRSMVGVTKNSTKTREIQKPSPAIAPVPPLPRPRLERRGSFNLLALEDYLPLVEDLPFTPIINHAPNTINIPYTGVETNIRESVIRIGVGRALSGGSKITGQDYYQRFSRTQHTGIETLVG</sequence>
<feature type="compositionally biased region" description="Low complexity" evidence="1">
    <location>
        <begin position="273"/>
        <end position="282"/>
    </location>
</feature>
<organism evidence="2 3">
    <name type="scientific">Discina gigas</name>
    <dbReference type="NCBI Taxonomy" id="1032678"/>
    <lineage>
        <taxon>Eukaryota</taxon>
        <taxon>Fungi</taxon>
        <taxon>Dikarya</taxon>
        <taxon>Ascomycota</taxon>
        <taxon>Pezizomycotina</taxon>
        <taxon>Pezizomycetes</taxon>
        <taxon>Pezizales</taxon>
        <taxon>Discinaceae</taxon>
        <taxon>Discina</taxon>
    </lineage>
</organism>
<accession>A0ABR3GBJ2</accession>
<feature type="region of interest" description="Disordered" evidence="1">
    <location>
        <begin position="390"/>
        <end position="416"/>
    </location>
</feature>
<dbReference type="Proteomes" id="UP001447188">
    <property type="component" value="Unassembled WGS sequence"/>
</dbReference>
<evidence type="ECO:0000256" key="1">
    <source>
        <dbReference type="SAM" id="MobiDB-lite"/>
    </source>
</evidence>
<gene>
    <name evidence="2" type="ORF">Q9L58_008165</name>
</gene>
<evidence type="ECO:0000313" key="2">
    <source>
        <dbReference type="EMBL" id="KAL0632936.1"/>
    </source>
</evidence>
<feature type="region of interest" description="Disordered" evidence="1">
    <location>
        <begin position="207"/>
        <end position="241"/>
    </location>
</feature>
<keyword evidence="3" id="KW-1185">Reference proteome</keyword>
<comment type="caution">
    <text evidence="2">The sequence shown here is derived from an EMBL/GenBank/DDBJ whole genome shotgun (WGS) entry which is preliminary data.</text>
</comment>
<protein>
    <submittedName>
        <fullName evidence="2">Uncharacterized protein</fullName>
    </submittedName>
</protein>
<proteinExistence type="predicted"/>
<feature type="region of interest" description="Disordered" evidence="1">
    <location>
        <begin position="262"/>
        <end position="282"/>
    </location>
</feature>
<dbReference type="EMBL" id="JBBBZM010000143">
    <property type="protein sequence ID" value="KAL0632936.1"/>
    <property type="molecule type" value="Genomic_DNA"/>
</dbReference>
<reference evidence="2 3" key="1">
    <citation type="submission" date="2024-02" db="EMBL/GenBank/DDBJ databases">
        <title>Discinaceae phylogenomics.</title>
        <authorList>
            <person name="Dirks A.C."/>
            <person name="James T.Y."/>
        </authorList>
    </citation>
    <scope>NUCLEOTIDE SEQUENCE [LARGE SCALE GENOMIC DNA]</scope>
    <source>
        <strain evidence="2 3">ACD0624</strain>
    </source>
</reference>
<name>A0ABR3GBJ2_9PEZI</name>
<evidence type="ECO:0000313" key="3">
    <source>
        <dbReference type="Proteomes" id="UP001447188"/>
    </source>
</evidence>
<feature type="compositionally biased region" description="Polar residues" evidence="1">
    <location>
        <begin position="229"/>
        <end position="240"/>
    </location>
</feature>